<gene>
    <name evidence="8" type="primary">Gr85a</name>
</gene>
<comment type="caution">
    <text evidence="6">Lacks conserved residue(s) required for the propagation of feature annotation.</text>
</comment>
<protein>
    <recommendedName>
        <fullName evidence="6">Gustatory receptor</fullName>
    </recommendedName>
</protein>
<evidence type="ECO:0000256" key="2">
    <source>
        <dbReference type="ARBA" id="ARBA00022475"/>
    </source>
</evidence>
<accession>A0ABM3C4C4</accession>
<evidence type="ECO:0000256" key="6">
    <source>
        <dbReference type="RuleBase" id="RU363108"/>
    </source>
</evidence>
<dbReference type="Pfam" id="PF08395">
    <property type="entry name" value="7tm_7"/>
    <property type="match status" value="1"/>
</dbReference>
<evidence type="ECO:0000313" key="8">
    <source>
        <dbReference type="RefSeq" id="XP_041630337.2"/>
    </source>
</evidence>
<feature type="transmembrane region" description="Helical" evidence="6">
    <location>
        <begin position="202"/>
        <end position="221"/>
    </location>
</feature>
<comment type="similarity">
    <text evidence="6">Belongs to the insect chemoreceptor superfamily. Gustatory receptor (GR) family.</text>
</comment>
<keyword evidence="2 6" id="KW-1003">Cell membrane</keyword>
<evidence type="ECO:0000313" key="7">
    <source>
        <dbReference type="Proteomes" id="UP001652661"/>
    </source>
</evidence>
<organism evidence="7 8">
    <name type="scientific">Drosophila kikkawai</name>
    <name type="common">Fruit fly</name>
    <dbReference type="NCBI Taxonomy" id="30033"/>
    <lineage>
        <taxon>Eukaryota</taxon>
        <taxon>Metazoa</taxon>
        <taxon>Ecdysozoa</taxon>
        <taxon>Arthropoda</taxon>
        <taxon>Hexapoda</taxon>
        <taxon>Insecta</taxon>
        <taxon>Pterygota</taxon>
        <taxon>Neoptera</taxon>
        <taxon>Endopterygota</taxon>
        <taxon>Diptera</taxon>
        <taxon>Brachycera</taxon>
        <taxon>Muscomorpha</taxon>
        <taxon>Ephydroidea</taxon>
        <taxon>Drosophilidae</taxon>
        <taxon>Drosophila</taxon>
        <taxon>Sophophora</taxon>
    </lineage>
</organism>
<sequence>MTGFNTSILIYSGYTIVALKEESGKVMPSLRRLVHLGLCFFCALNGIVDFYADFRSGRLRWSRFLSIYRIVHNLLVLVLTTLLLLEFWNNYFRESRDSIQLTLNFFAYFLMVYLTIISCIDCSIRLQGRIIRTLKKLQCQEELGRRRGYTLSKGKERFLDCLLLLLIAILTLRIGIHVALNVLHSRMGFRHPCYCFMSECMIFAMNSLAFLILTDICRCWWRMESGLKAILQDPKPRTVAYQLQQIRRLEAMSQCLIDLTAEVCGIFQFVFFCYLIRNLWSGIVVGYLLIRMFLGHGRSDVEFMYLVLAFVTCIQPLMFSLLMSSVTHTTGSLLEVAKQIVRTPCRRNAQVDRKMEWFSLQLARQHTYITVFGTFRMNRSLAFRSSSVILLHVLYMVQSDYSSMFK</sequence>
<evidence type="ECO:0000256" key="4">
    <source>
        <dbReference type="ARBA" id="ARBA00022989"/>
    </source>
</evidence>
<name>A0ABM3C4C4_DROKI</name>
<dbReference type="InterPro" id="IPR013604">
    <property type="entry name" value="7TM_chemorcpt"/>
</dbReference>
<evidence type="ECO:0000256" key="1">
    <source>
        <dbReference type="ARBA" id="ARBA00004651"/>
    </source>
</evidence>
<feature type="transmembrane region" description="Helical" evidence="6">
    <location>
        <begin position="64"/>
        <end position="85"/>
    </location>
</feature>
<dbReference type="Proteomes" id="UP001652661">
    <property type="component" value="Chromosome 3R"/>
</dbReference>
<keyword evidence="3 6" id="KW-0812">Transmembrane</keyword>
<comment type="subcellular location">
    <subcellularLocation>
        <location evidence="1 6">Cell membrane</location>
        <topology evidence="1 6">Multi-pass membrane protein</topology>
    </subcellularLocation>
</comment>
<keyword evidence="5 6" id="KW-0472">Membrane</keyword>
<feature type="transmembrane region" description="Helical" evidence="6">
    <location>
        <begin position="161"/>
        <end position="182"/>
    </location>
</feature>
<comment type="function">
    <text evidence="6">Gustatory receptor which mediates acceptance or avoidance behavior, depending on its substrates.</text>
</comment>
<reference evidence="8" key="1">
    <citation type="submission" date="2025-08" db="UniProtKB">
        <authorList>
            <consortium name="RefSeq"/>
        </authorList>
    </citation>
    <scope>IDENTIFICATION</scope>
    <source>
        <strain evidence="8">14028-0561.14</strain>
        <tissue evidence="8">Whole fly</tissue>
    </source>
</reference>
<dbReference type="GeneID" id="108084012"/>
<feature type="transmembrane region" description="Helical" evidence="6">
    <location>
        <begin position="33"/>
        <end position="52"/>
    </location>
</feature>
<keyword evidence="6 8" id="KW-0675">Receptor</keyword>
<keyword evidence="4 6" id="KW-1133">Transmembrane helix</keyword>
<feature type="transmembrane region" description="Helical" evidence="6">
    <location>
        <begin position="105"/>
        <end position="126"/>
    </location>
</feature>
<evidence type="ECO:0000256" key="3">
    <source>
        <dbReference type="ARBA" id="ARBA00022692"/>
    </source>
</evidence>
<dbReference type="RefSeq" id="XP_041630337.2">
    <property type="nucleotide sequence ID" value="XM_041774403.2"/>
</dbReference>
<keyword evidence="7" id="KW-1185">Reference proteome</keyword>
<feature type="transmembrane region" description="Helical" evidence="6">
    <location>
        <begin position="303"/>
        <end position="323"/>
    </location>
</feature>
<feature type="transmembrane region" description="Helical" evidence="6">
    <location>
        <begin position="278"/>
        <end position="294"/>
    </location>
</feature>
<evidence type="ECO:0000256" key="5">
    <source>
        <dbReference type="ARBA" id="ARBA00023136"/>
    </source>
</evidence>
<feature type="transmembrane region" description="Helical" evidence="6">
    <location>
        <begin position="381"/>
        <end position="397"/>
    </location>
</feature>
<proteinExistence type="inferred from homology"/>
<keyword evidence="6" id="KW-0807">Transducer</keyword>